<protein>
    <submittedName>
        <fullName evidence="1">Uncharacterized protein</fullName>
    </submittedName>
</protein>
<dbReference type="AlphaFoldDB" id="A0A6N7Z7F8"/>
<sequence length="94" mass="10262">MTSTNEVRYVVEPGTDGSYLIVDRGLDRTGRRAISREERQQDAHQEADALNALDNIDGLTGLATADSGWGPEVDIAIADLSRRRSTRNITTTTS</sequence>
<dbReference type="EMBL" id="WMBA01000044">
    <property type="protein sequence ID" value="MTD57171.1"/>
    <property type="molecule type" value="Genomic_DNA"/>
</dbReference>
<organism evidence="1 2">
    <name type="scientific">Amycolatopsis pithecellobii</name>
    <dbReference type="NCBI Taxonomy" id="664692"/>
    <lineage>
        <taxon>Bacteria</taxon>
        <taxon>Bacillati</taxon>
        <taxon>Actinomycetota</taxon>
        <taxon>Actinomycetes</taxon>
        <taxon>Pseudonocardiales</taxon>
        <taxon>Pseudonocardiaceae</taxon>
        <taxon>Amycolatopsis</taxon>
    </lineage>
</organism>
<accession>A0A6N7Z7F8</accession>
<evidence type="ECO:0000313" key="2">
    <source>
        <dbReference type="Proteomes" id="UP000440096"/>
    </source>
</evidence>
<dbReference type="OrthoDB" id="9790815at2"/>
<name>A0A6N7Z7F8_9PSEU</name>
<gene>
    <name evidence="1" type="ORF">GKO32_24790</name>
</gene>
<keyword evidence="2" id="KW-1185">Reference proteome</keyword>
<proteinExistence type="predicted"/>
<reference evidence="1 2" key="1">
    <citation type="submission" date="2019-11" db="EMBL/GenBank/DDBJ databases">
        <title>Draft genome of Amycolatopsis RM579.</title>
        <authorList>
            <person name="Duangmal K."/>
            <person name="Mingma R."/>
        </authorList>
    </citation>
    <scope>NUCLEOTIDE SEQUENCE [LARGE SCALE GENOMIC DNA]</scope>
    <source>
        <strain evidence="1 2">RM579</strain>
    </source>
</reference>
<comment type="caution">
    <text evidence="1">The sequence shown here is derived from an EMBL/GenBank/DDBJ whole genome shotgun (WGS) entry which is preliminary data.</text>
</comment>
<dbReference type="RefSeq" id="WP_154759311.1">
    <property type="nucleotide sequence ID" value="NZ_WMBA01000044.1"/>
</dbReference>
<evidence type="ECO:0000313" key="1">
    <source>
        <dbReference type="EMBL" id="MTD57171.1"/>
    </source>
</evidence>
<dbReference type="Proteomes" id="UP000440096">
    <property type="component" value="Unassembled WGS sequence"/>
</dbReference>